<sequence>MSSTNTANNPCLDCGACCAHFRVSFYWSEAEAGGLPASLTEQINPFFACMAGTNNPAAPRCVALRGTIGEQVACTVYAQRPSACKEVEAGDDKCNRARGRYGLNPLPRQEKQTANAA</sequence>
<name>A0ABX7MAZ3_9RHOO</name>
<accession>A0ABX7MAZ3</accession>
<dbReference type="RefSeq" id="WP_206256252.1">
    <property type="nucleotide sequence ID" value="NZ_CP071060.1"/>
</dbReference>
<evidence type="ECO:0000313" key="2">
    <source>
        <dbReference type="Proteomes" id="UP000663570"/>
    </source>
</evidence>
<keyword evidence="2" id="KW-1185">Reference proteome</keyword>
<evidence type="ECO:0000313" key="1">
    <source>
        <dbReference type="EMBL" id="QSI78920.1"/>
    </source>
</evidence>
<dbReference type="Proteomes" id="UP000663570">
    <property type="component" value="Chromosome"/>
</dbReference>
<reference evidence="1 2" key="1">
    <citation type="submission" date="2021-02" db="EMBL/GenBank/DDBJ databases">
        <title>Niveibacterium changnyeongensis HC41.</title>
        <authorList>
            <person name="Kang M."/>
        </authorList>
    </citation>
    <scope>NUCLEOTIDE SEQUENCE [LARGE SCALE GENOMIC DNA]</scope>
    <source>
        <strain evidence="1 2">HC41</strain>
    </source>
</reference>
<protein>
    <submittedName>
        <fullName evidence="1">YkgJ family cysteine cluster protein</fullName>
    </submittedName>
</protein>
<dbReference type="InterPro" id="IPR005358">
    <property type="entry name" value="Puta_zinc/iron-chelating_dom"/>
</dbReference>
<proteinExistence type="predicted"/>
<gene>
    <name evidence="1" type="ORF">JY500_10035</name>
</gene>
<organism evidence="1 2">
    <name type="scientific">Niveibacterium microcysteis</name>
    <dbReference type="NCBI Taxonomy" id="2811415"/>
    <lineage>
        <taxon>Bacteria</taxon>
        <taxon>Pseudomonadati</taxon>
        <taxon>Pseudomonadota</taxon>
        <taxon>Betaproteobacteria</taxon>
        <taxon>Rhodocyclales</taxon>
        <taxon>Rhodocyclaceae</taxon>
        <taxon>Niveibacterium</taxon>
    </lineage>
</organism>
<dbReference type="Pfam" id="PF03692">
    <property type="entry name" value="CxxCxxCC"/>
    <property type="match status" value="1"/>
</dbReference>
<dbReference type="EMBL" id="CP071060">
    <property type="protein sequence ID" value="QSI78920.1"/>
    <property type="molecule type" value="Genomic_DNA"/>
</dbReference>